<keyword evidence="10" id="KW-1185">Reference proteome</keyword>
<dbReference type="OrthoDB" id="406838at2759"/>
<dbReference type="Gene3D" id="3.40.390.10">
    <property type="entry name" value="Collagenase (Catalytic Domain)"/>
    <property type="match status" value="1"/>
</dbReference>
<dbReference type="AlphaFoldDB" id="A0A9D5C2G4"/>
<evidence type="ECO:0000259" key="8">
    <source>
        <dbReference type="SMART" id="SM00235"/>
    </source>
</evidence>
<evidence type="ECO:0000256" key="3">
    <source>
        <dbReference type="ARBA" id="ARBA00022801"/>
    </source>
</evidence>
<evidence type="ECO:0000313" key="9">
    <source>
        <dbReference type="EMBL" id="KAJ0965381.1"/>
    </source>
</evidence>
<feature type="domain" description="Peptidase metallopeptidase" evidence="8">
    <location>
        <begin position="3"/>
        <end position="151"/>
    </location>
</feature>
<keyword evidence="5" id="KW-0482">Metalloprotease</keyword>
<gene>
    <name evidence="9" type="ORF">J5N97_026519</name>
</gene>
<comment type="cofactor">
    <cofactor evidence="7">
        <name>Ca(2+)</name>
        <dbReference type="ChEBI" id="CHEBI:29108"/>
    </cofactor>
    <text evidence="7">Can bind about 5 Ca(2+) ions per subunit.</text>
</comment>
<comment type="cofactor">
    <cofactor evidence="7">
        <name>Zn(2+)</name>
        <dbReference type="ChEBI" id="CHEBI:29105"/>
    </cofactor>
    <text evidence="7">Binds 2 Zn(2+) ions per subunit.</text>
</comment>
<reference evidence="9" key="1">
    <citation type="submission" date="2021-03" db="EMBL/GenBank/DDBJ databases">
        <authorList>
            <person name="Li Z."/>
            <person name="Yang C."/>
        </authorList>
    </citation>
    <scope>NUCLEOTIDE SEQUENCE</scope>
    <source>
        <strain evidence="9">Dzin_1.0</strain>
        <tissue evidence="9">Leaf</tissue>
    </source>
</reference>
<keyword evidence="3" id="KW-0378">Hydrolase</keyword>
<name>A0A9D5C2G4_9LILI</name>
<evidence type="ECO:0000256" key="2">
    <source>
        <dbReference type="ARBA" id="ARBA00022723"/>
    </source>
</evidence>
<evidence type="ECO:0000256" key="1">
    <source>
        <dbReference type="ARBA" id="ARBA00022670"/>
    </source>
</evidence>
<evidence type="ECO:0000256" key="5">
    <source>
        <dbReference type="ARBA" id="ARBA00023049"/>
    </source>
</evidence>
<comment type="caution">
    <text evidence="9">The sequence shown here is derived from an EMBL/GenBank/DDBJ whole genome shotgun (WGS) entry which is preliminary data.</text>
</comment>
<dbReference type="Proteomes" id="UP001085076">
    <property type="component" value="Miscellaneous, Linkage group lg08"/>
</dbReference>
<dbReference type="SUPFAM" id="SSF55486">
    <property type="entry name" value="Metalloproteases ('zincins'), catalytic domain"/>
    <property type="match status" value="1"/>
</dbReference>
<dbReference type="InterPro" id="IPR024079">
    <property type="entry name" value="MetalloPept_cat_dom_sf"/>
</dbReference>
<feature type="binding site" evidence="7">
    <location>
        <position position="109"/>
    </location>
    <ligand>
        <name>Zn(2+)</name>
        <dbReference type="ChEBI" id="CHEBI:29105"/>
        <label>2</label>
        <note>catalytic</note>
    </ligand>
</feature>
<proteinExistence type="predicted"/>
<keyword evidence="7" id="KW-0106">Calcium</keyword>
<dbReference type="GO" id="GO:0008270">
    <property type="term" value="F:zinc ion binding"/>
    <property type="evidence" value="ECO:0007669"/>
    <property type="project" value="InterPro"/>
</dbReference>
<dbReference type="SMART" id="SM00235">
    <property type="entry name" value="ZnMc"/>
    <property type="match status" value="1"/>
</dbReference>
<dbReference type="GO" id="GO:0006508">
    <property type="term" value="P:proteolysis"/>
    <property type="evidence" value="ECO:0007669"/>
    <property type="project" value="UniProtKB-KW"/>
</dbReference>
<evidence type="ECO:0000256" key="6">
    <source>
        <dbReference type="PIRSR" id="PIRSR621190-1"/>
    </source>
</evidence>
<evidence type="ECO:0000256" key="4">
    <source>
        <dbReference type="ARBA" id="ARBA00022833"/>
    </source>
</evidence>
<feature type="binding site" evidence="7">
    <location>
        <position position="127"/>
    </location>
    <ligand>
        <name>Zn(2+)</name>
        <dbReference type="ChEBI" id="CHEBI:29105"/>
        <label>2</label>
        <note>catalytic</note>
    </ligand>
</feature>
<keyword evidence="4 7" id="KW-0862">Zinc</keyword>
<sequence length="172" mass="19769">MTISYAFSEFETIKYIPRRQLYKAFQRACDRWSKVIPVTFVEAKTIESANITIRFIALWCKGESLAYCYMCGKQAGVNFDATTKWTVKQSLFSDTFDSNTYNFESTAVHEIGHLLGMRHSPNMNSVMYRTSLGKMNLSREDVEKIREPIHLSPVPTVSPATSTAEMRYMVMM</sequence>
<dbReference type="Pfam" id="PF00413">
    <property type="entry name" value="Peptidase_M10"/>
    <property type="match status" value="1"/>
</dbReference>
<organism evidence="9 10">
    <name type="scientific">Dioscorea zingiberensis</name>
    <dbReference type="NCBI Taxonomy" id="325984"/>
    <lineage>
        <taxon>Eukaryota</taxon>
        <taxon>Viridiplantae</taxon>
        <taxon>Streptophyta</taxon>
        <taxon>Embryophyta</taxon>
        <taxon>Tracheophyta</taxon>
        <taxon>Spermatophyta</taxon>
        <taxon>Magnoliopsida</taxon>
        <taxon>Liliopsida</taxon>
        <taxon>Dioscoreales</taxon>
        <taxon>Dioscoreaceae</taxon>
        <taxon>Dioscorea</taxon>
    </lineage>
</organism>
<dbReference type="PRINTS" id="PR00138">
    <property type="entry name" value="MATRIXIN"/>
</dbReference>
<feature type="binding site" evidence="7">
    <location>
        <position position="80"/>
    </location>
    <ligand>
        <name>Ca(2+)</name>
        <dbReference type="ChEBI" id="CHEBI:29108"/>
        <label>3</label>
    </ligand>
</feature>
<keyword evidence="1" id="KW-0645">Protease</keyword>
<dbReference type="GO" id="GO:0031012">
    <property type="term" value="C:extracellular matrix"/>
    <property type="evidence" value="ECO:0007669"/>
    <property type="project" value="InterPro"/>
</dbReference>
<protein>
    <recommendedName>
        <fullName evidence="8">Peptidase metallopeptidase domain-containing protein</fullName>
    </recommendedName>
</protein>
<dbReference type="PANTHER" id="PTHR10201">
    <property type="entry name" value="MATRIX METALLOPROTEINASE"/>
    <property type="match status" value="1"/>
</dbReference>
<evidence type="ECO:0000313" key="10">
    <source>
        <dbReference type="Proteomes" id="UP001085076"/>
    </source>
</evidence>
<dbReference type="PANTHER" id="PTHR10201:SF323">
    <property type="entry name" value="MATRIX METALLOPROTEINASE-21"/>
    <property type="match status" value="1"/>
</dbReference>
<dbReference type="GO" id="GO:0030198">
    <property type="term" value="P:extracellular matrix organization"/>
    <property type="evidence" value="ECO:0007669"/>
    <property type="project" value="TreeGrafter"/>
</dbReference>
<feature type="binding site" evidence="7">
    <location>
        <position position="119"/>
    </location>
    <ligand>
        <name>Zn(2+)</name>
        <dbReference type="ChEBI" id="CHEBI:29105"/>
        <label>2</label>
        <note>catalytic</note>
    </ligand>
</feature>
<keyword evidence="2 7" id="KW-0479">Metal-binding</keyword>
<feature type="binding site" evidence="7">
    <location>
        <position position="113"/>
    </location>
    <ligand>
        <name>Zn(2+)</name>
        <dbReference type="ChEBI" id="CHEBI:29105"/>
        <label>2</label>
        <note>catalytic</note>
    </ligand>
</feature>
<dbReference type="InterPro" id="IPR021190">
    <property type="entry name" value="Pept_M10A"/>
</dbReference>
<feature type="binding site" evidence="7">
    <location>
        <position position="76"/>
    </location>
    <ligand>
        <name>Ca(2+)</name>
        <dbReference type="ChEBI" id="CHEBI:29108"/>
        <label>2</label>
    </ligand>
</feature>
<reference evidence="9" key="2">
    <citation type="journal article" date="2022" name="Hortic Res">
        <title>The genome of Dioscorea zingiberensis sheds light on the biosynthesis, origin and evolution of the medicinally important diosgenin saponins.</title>
        <authorList>
            <person name="Li Y."/>
            <person name="Tan C."/>
            <person name="Li Z."/>
            <person name="Guo J."/>
            <person name="Li S."/>
            <person name="Chen X."/>
            <person name="Wang C."/>
            <person name="Dai X."/>
            <person name="Yang H."/>
            <person name="Song W."/>
            <person name="Hou L."/>
            <person name="Xu J."/>
            <person name="Tong Z."/>
            <person name="Xu A."/>
            <person name="Yuan X."/>
            <person name="Wang W."/>
            <person name="Yang Q."/>
            <person name="Chen L."/>
            <person name="Sun Z."/>
            <person name="Wang K."/>
            <person name="Pan B."/>
            <person name="Chen J."/>
            <person name="Bao Y."/>
            <person name="Liu F."/>
            <person name="Qi X."/>
            <person name="Gang D.R."/>
            <person name="Wen J."/>
            <person name="Li J."/>
        </authorList>
    </citation>
    <scope>NUCLEOTIDE SEQUENCE</scope>
    <source>
        <strain evidence="9">Dzin_1.0</strain>
    </source>
</reference>
<dbReference type="InterPro" id="IPR001818">
    <property type="entry name" value="Pept_M10_metallopeptidase"/>
</dbReference>
<feature type="active site" evidence="6">
    <location>
        <position position="110"/>
    </location>
</feature>
<dbReference type="InterPro" id="IPR006026">
    <property type="entry name" value="Peptidase_Metallo"/>
</dbReference>
<evidence type="ECO:0000256" key="7">
    <source>
        <dbReference type="PIRSR" id="PIRSR621190-2"/>
    </source>
</evidence>
<dbReference type="GO" id="GO:0030574">
    <property type="term" value="P:collagen catabolic process"/>
    <property type="evidence" value="ECO:0007669"/>
    <property type="project" value="TreeGrafter"/>
</dbReference>
<dbReference type="EMBL" id="JAGGNH010000008">
    <property type="protein sequence ID" value="KAJ0965381.1"/>
    <property type="molecule type" value="Genomic_DNA"/>
</dbReference>
<accession>A0A9D5C2G4</accession>
<dbReference type="GO" id="GO:0004222">
    <property type="term" value="F:metalloendopeptidase activity"/>
    <property type="evidence" value="ECO:0007669"/>
    <property type="project" value="InterPro"/>
</dbReference>